<comment type="caution">
    <text evidence="2">The sequence shown here is derived from an EMBL/GenBank/DDBJ whole genome shotgun (WGS) entry which is preliminary data.</text>
</comment>
<feature type="compositionally biased region" description="Basic residues" evidence="1">
    <location>
        <begin position="47"/>
        <end position="63"/>
    </location>
</feature>
<organism evidence="2 3">
    <name type="scientific">Sarcoptes scabiei</name>
    <name type="common">Itch mite</name>
    <name type="synonym">Acarus scabiei</name>
    <dbReference type="NCBI Taxonomy" id="52283"/>
    <lineage>
        <taxon>Eukaryota</taxon>
        <taxon>Metazoa</taxon>
        <taxon>Ecdysozoa</taxon>
        <taxon>Arthropoda</taxon>
        <taxon>Chelicerata</taxon>
        <taxon>Arachnida</taxon>
        <taxon>Acari</taxon>
        <taxon>Acariformes</taxon>
        <taxon>Sarcoptiformes</taxon>
        <taxon>Astigmata</taxon>
        <taxon>Psoroptidia</taxon>
        <taxon>Sarcoptoidea</taxon>
        <taxon>Sarcoptidae</taxon>
        <taxon>Sarcoptinae</taxon>
        <taxon>Sarcoptes</taxon>
    </lineage>
</organism>
<evidence type="ECO:0000313" key="2">
    <source>
        <dbReference type="EMBL" id="KPM08086.1"/>
    </source>
</evidence>
<accession>A0A132AAS4</accession>
<gene>
    <name evidence="2" type="ORF">QR98_0066000</name>
</gene>
<protein>
    <submittedName>
        <fullName evidence="2">Uncharacterized protein</fullName>
    </submittedName>
</protein>
<dbReference type="Proteomes" id="UP000616769">
    <property type="component" value="Unassembled WGS sequence"/>
</dbReference>
<dbReference type="EMBL" id="JXLN01012184">
    <property type="protein sequence ID" value="KPM08086.1"/>
    <property type="molecule type" value="Genomic_DNA"/>
</dbReference>
<sequence length="72" mass="7830">MQVLDEEITGVLERVGTSTRQMLVHLGRDRGGSGVTGRNGQAGQARGGRRGLRQTRPPSRRTLSRMTNGQLT</sequence>
<evidence type="ECO:0000256" key="1">
    <source>
        <dbReference type="SAM" id="MobiDB-lite"/>
    </source>
</evidence>
<dbReference type="VEuPathDB" id="VectorBase:SSCA002319"/>
<dbReference type="AlphaFoldDB" id="A0A132AAS4"/>
<reference evidence="2 3" key="1">
    <citation type="journal article" date="2015" name="Parasit. Vectors">
        <title>Draft genome of the scabies mite.</title>
        <authorList>
            <person name="Rider S.D.Jr."/>
            <person name="Morgan M.S."/>
            <person name="Arlian L.G."/>
        </authorList>
    </citation>
    <scope>NUCLEOTIDE SEQUENCE [LARGE SCALE GENOMIC DNA]</scope>
    <source>
        <strain evidence="2">Arlian Lab</strain>
    </source>
</reference>
<evidence type="ECO:0000313" key="3">
    <source>
        <dbReference type="Proteomes" id="UP000616769"/>
    </source>
</evidence>
<feature type="non-terminal residue" evidence="2">
    <location>
        <position position="72"/>
    </location>
</feature>
<feature type="region of interest" description="Disordered" evidence="1">
    <location>
        <begin position="27"/>
        <end position="72"/>
    </location>
</feature>
<name>A0A132AAS4_SARSC</name>
<proteinExistence type="predicted"/>